<dbReference type="InterPro" id="IPR002778">
    <property type="entry name" value="Signal_recog_particle_SRP19"/>
</dbReference>
<keyword evidence="6" id="KW-1185">Reference proteome</keyword>
<dbReference type="Proteomes" id="UP001479436">
    <property type="component" value="Unassembled WGS sequence"/>
</dbReference>
<dbReference type="PANTHER" id="PTHR17453:SF0">
    <property type="entry name" value="SIGNAL RECOGNITION PARTICLE 19 KDA PROTEIN"/>
    <property type="match status" value="1"/>
</dbReference>
<evidence type="ECO:0000256" key="1">
    <source>
        <dbReference type="ARBA" id="ARBA00004496"/>
    </source>
</evidence>
<dbReference type="EMBL" id="JASJQH010000010">
    <property type="protein sequence ID" value="KAK9768644.1"/>
    <property type="molecule type" value="Genomic_DNA"/>
</dbReference>
<keyword evidence="2" id="KW-0963">Cytoplasm</keyword>
<comment type="subcellular location">
    <subcellularLocation>
        <location evidence="1">Cytoplasm</location>
    </subcellularLocation>
</comment>
<proteinExistence type="predicted"/>
<evidence type="ECO:0000313" key="6">
    <source>
        <dbReference type="Proteomes" id="UP001479436"/>
    </source>
</evidence>
<reference evidence="5 6" key="1">
    <citation type="submission" date="2023-04" db="EMBL/GenBank/DDBJ databases">
        <title>Genome of Basidiobolus ranarum AG-B5.</title>
        <authorList>
            <person name="Stajich J.E."/>
            <person name="Carter-House D."/>
            <person name="Gryganskyi A."/>
        </authorList>
    </citation>
    <scope>NUCLEOTIDE SEQUENCE [LARGE SCALE GENOMIC DNA]</scope>
    <source>
        <strain evidence="5 6">AG-B5</strain>
    </source>
</reference>
<comment type="caution">
    <text evidence="5">The sequence shown here is derived from an EMBL/GenBank/DDBJ whole genome shotgun (WGS) entry which is preliminary data.</text>
</comment>
<evidence type="ECO:0000256" key="4">
    <source>
        <dbReference type="ARBA" id="ARBA00023274"/>
    </source>
</evidence>
<dbReference type="InterPro" id="IPR036521">
    <property type="entry name" value="SRP19-like_sf"/>
</dbReference>
<evidence type="ECO:0000256" key="2">
    <source>
        <dbReference type="ARBA" id="ARBA00022490"/>
    </source>
</evidence>
<dbReference type="Gene3D" id="3.30.56.30">
    <property type="entry name" value="Signal recognition particle, SRP19-like subunit"/>
    <property type="match status" value="1"/>
</dbReference>
<accession>A0ABR2X4G5</accession>
<keyword evidence="3" id="KW-0733">Signal recognition particle</keyword>
<dbReference type="PANTHER" id="PTHR17453">
    <property type="entry name" value="SIGNAL RECOGNITION PARTICLE 19 KD PROTEIN"/>
    <property type="match status" value="1"/>
</dbReference>
<name>A0ABR2X4G5_9FUNG</name>
<evidence type="ECO:0000313" key="5">
    <source>
        <dbReference type="EMBL" id="KAK9768644.1"/>
    </source>
</evidence>
<gene>
    <name evidence="5" type="primary">SEC65</name>
    <name evidence="5" type="ORF">K7432_000558</name>
</gene>
<keyword evidence="4" id="KW-0687">Ribonucleoprotein</keyword>
<organism evidence="5 6">
    <name type="scientific">Basidiobolus ranarum</name>
    <dbReference type="NCBI Taxonomy" id="34480"/>
    <lineage>
        <taxon>Eukaryota</taxon>
        <taxon>Fungi</taxon>
        <taxon>Fungi incertae sedis</taxon>
        <taxon>Zoopagomycota</taxon>
        <taxon>Entomophthoromycotina</taxon>
        <taxon>Basidiobolomycetes</taxon>
        <taxon>Basidiobolales</taxon>
        <taxon>Basidiobolaceae</taxon>
        <taxon>Basidiobolus</taxon>
    </lineage>
</organism>
<dbReference type="SUPFAM" id="SSF69695">
    <property type="entry name" value="SRP19"/>
    <property type="match status" value="1"/>
</dbReference>
<sequence>MSINELRKLNRQKEDTFFLDEVEDDVDDMDFPLPEVPTAGPSNSGVRYVQSDELFKRWICVYPAYLDSSKTVDEGRRIPKDKACQEPQAMQIAEAGKELGFPVAIEPTKRYPRDGLTFGRVRIMLKNENGFFTRPDIVSRKQLLLKIAHVLPAIQARMPAEPKPVLASCYEAPESSKASPTIPKKKKKVKIIR</sequence>
<evidence type="ECO:0000256" key="3">
    <source>
        <dbReference type="ARBA" id="ARBA00023135"/>
    </source>
</evidence>
<dbReference type="Pfam" id="PF01922">
    <property type="entry name" value="SRP19"/>
    <property type="match status" value="1"/>
</dbReference>
<protein>
    <submittedName>
        <fullName evidence="5">Signal recognition particle subunit</fullName>
    </submittedName>
</protein>